<accession>A0A383RKQ5</accession>
<reference evidence="2" key="1">
    <citation type="submission" date="2018-08" db="EMBL/GenBank/DDBJ databases">
        <authorList>
            <person name="Chevrot R."/>
        </authorList>
    </citation>
    <scope>NUCLEOTIDE SEQUENCE [LARGE SCALE GENOMIC DNA]</scope>
</reference>
<dbReference type="AlphaFoldDB" id="A0A383RKQ5"/>
<protein>
    <submittedName>
        <fullName evidence="1">Uncharacterized protein</fullName>
    </submittedName>
</protein>
<name>A0A383RKQ5_PAEAL</name>
<sequence>MLCIIDKYSIYTQTAPAIRHRSQYNQHVHSHAALVARGLSMADVRHVHPNYRNYGESMLEKYTVI</sequence>
<dbReference type="EMBL" id="LS992241">
    <property type="protein sequence ID" value="SYX87261.1"/>
    <property type="molecule type" value="Genomic_DNA"/>
</dbReference>
<dbReference type="Proteomes" id="UP000304148">
    <property type="component" value="Chromosome"/>
</dbReference>
<proteinExistence type="predicted"/>
<gene>
    <name evidence="1" type="ORF">PBLR_15691</name>
</gene>
<organism evidence="1 2">
    <name type="scientific">Paenibacillus alvei</name>
    <name type="common">Bacillus alvei</name>
    <dbReference type="NCBI Taxonomy" id="44250"/>
    <lineage>
        <taxon>Bacteria</taxon>
        <taxon>Bacillati</taxon>
        <taxon>Bacillota</taxon>
        <taxon>Bacilli</taxon>
        <taxon>Bacillales</taxon>
        <taxon>Paenibacillaceae</taxon>
        <taxon>Paenibacillus</taxon>
    </lineage>
</organism>
<evidence type="ECO:0000313" key="1">
    <source>
        <dbReference type="EMBL" id="SYX87261.1"/>
    </source>
</evidence>
<evidence type="ECO:0000313" key="2">
    <source>
        <dbReference type="Proteomes" id="UP000304148"/>
    </source>
</evidence>